<dbReference type="GO" id="GO:0005829">
    <property type="term" value="C:cytosol"/>
    <property type="evidence" value="ECO:0007669"/>
    <property type="project" value="TreeGrafter"/>
</dbReference>
<dbReference type="NCBIfam" id="NF002231">
    <property type="entry name" value="PRK01130.1"/>
    <property type="match status" value="1"/>
</dbReference>
<dbReference type="Gene3D" id="3.20.20.70">
    <property type="entry name" value="Aldolase class I"/>
    <property type="match status" value="1"/>
</dbReference>
<name>A0A179B303_9ACTO</name>
<dbReference type="AlphaFoldDB" id="A0A179B303"/>
<dbReference type="PANTHER" id="PTHR36204">
    <property type="entry name" value="N-ACETYLMANNOSAMINE-6-PHOSPHATE 2-EPIMERASE-RELATED"/>
    <property type="match status" value="1"/>
</dbReference>
<dbReference type="OrthoDB" id="9781704at2"/>
<sequence>MHPLIASLRGRLIVSCQAYPGEPMRCPETMAQIALAAERGGAAAIRCQGLADIAAVKGRVEVPVIGLWKEGREGVYITPTLRHARACSNAGADVVAVDATGRPRPDGLTFAETVRALKSEGVLVMADCGSIDDAGRAAAAGCAILSTTLAGYTGQRPRTDGPDVELLELMVAEFPEFPVICEGRIHTPEHAEAVMAAGAWAAVVGTAVTHPTTITGWFDDSVRRGGERAKR</sequence>
<dbReference type="InterPro" id="IPR007260">
    <property type="entry name" value="NanE"/>
</dbReference>
<evidence type="ECO:0000256" key="1">
    <source>
        <dbReference type="ARBA" id="ARBA00000056"/>
    </source>
</evidence>
<dbReference type="GO" id="GO:0005975">
    <property type="term" value="P:carbohydrate metabolic process"/>
    <property type="evidence" value="ECO:0007669"/>
    <property type="project" value="UniProtKB-UniRule"/>
</dbReference>
<evidence type="ECO:0000313" key="9">
    <source>
        <dbReference type="Proteomes" id="UP000078368"/>
    </source>
</evidence>
<gene>
    <name evidence="7" type="primary">nanE</name>
    <name evidence="8" type="ORF">A4H34_02505</name>
</gene>
<evidence type="ECO:0000256" key="2">
    <source>
        <dbReference type="ARBA" id="ARBA00002147"/>
    </source>
</evidence>
<dbReference type="EMBL" id="LVZK01000001">
    <property type="protein sequence ID" value="OAP86067.1"/>
    <property type="molecule type" value="Genomic_DNA"/>
</dbReference>
<keyword evidence="9" id="KW-1185">Reference proteome</keyword>
<dbReference type="GO" id="GO:0047465">
    <property type="term" value="F:N-acylglucosamine-6-phosphate 2-epimerase activity"/>
    <property type="evidence" value="ECO:0007669"/>
    <property type="project" value="UniProtKB-EC"/>
</dbReference>
<dbReference type="GO" id="GO:0006053">
    <property type="term" value="P:N-acetylmannosamine catabolic process"/>
    <property type="evidence" value="ECO:0007669"/>
    <property type="project" value="TreeGrafter"/>
</dbReference>
<comment type="similarity">
    <text evidence="4 7">Belongs to the NanE family.</text>
</comment>
<comment type="pathway">
    <text evidence="3 7">Amino-sugar metabolism; N-acetylneuraminate degradation; D-fructose 6-phosphate from N-acetylneuraminate: step 3/5.</text>
</comment>
<dbReference type="RefSeq" id="WP_064230963.1">
    <property type="nucleotide sequence ID" value="NZ_LVZK01000001.1"/>
</dbReference>
<dbReference type="SUPFAM" id="SSF51366">
    <property type="entry name" value="Ribulose-phoshate binding barrel"/>
    <property type="match status" value="1"/>
</dbReference>
<dbReference type="InterPro" id="IPR011060">
    <property type="entry name" value="RibuloseP-bd_barrel"/>
</dbReference>
<evidence type="ECO:0000256" key="4">
    <source>
        <dbReference type="ARBA" id="ARBA00007439"/>
    </source>
</evidence>
<dbReference type="EC" id="5.1.3.9" evidence="7"/>
<dbReference type="CDD" id="cd04729">
    <property type="entry name" value="NanE"/>
    <property type="match status" value="1"/>
</dbReference>
<organism evidence="8 9">
    <name type="scientific">Peptidiphaga gingivicola</name>
    <dbReference type="NCBI Taxonomy" id="2741497"/>
    <lineage>
        <taxon>Bacteria</taxon>
        <taxon>Bacillati</taxon>
        <taxon>Actinomycetota</taxon>
        <taxon>Actinomycetes</taxon>
        <taxon>Actinomycetales</taxon>
        <taxon>Actinomycetaceae</taxon>
        <taxon>Peptidiphaga</taxon>
    </lineage>
</organism>
<dbReference type="Pfam" id="PF04131">
    <property type="entry name" value="NanE"/>
    <property type="match status" value="1"/>
</dbReference>
<evidence type="ECO:0000256" key="6">
    <source>
        <dbReference type="ARBA" id="ARBA00023277"/>
    </source>
</evidence>
<dbReference type="InterPro" id="IPR013785">
    <property type="entry name" value="Aldolase_TIM"/>
</dbReference>
<comment type="function">
    <text evidence="2 7">Converts N-acetylmannosamine-6-phosphate (ManNAc-6-P) to N-acetylglucosamine-6-phosphate (GlcNAc-6-P).</text>
</comment>
<evidence type="ECO:0000313" key="8">
    <source>
        <dbReference type="EMBL" id="OAP86067.1"/>
    </source>
</evidence>
<dbReference type="PANTHER" id="PTHR36204:SF1">
    <property type="entry name" value="N-ACETYLMANNOSAMINE-6-PHOSPHATE 2-EPIMERASE-RELATED"/>
    <property type="match status" value="1"/>
</dbReference>
<reference evidence="8 9" key="1">
    <citation type="submission" date="2016-04" db="EMBL/GenBank/DDBJ databases">
        <title>Peptidophaga gingivicola gen. nov., sp. nov., isolated from human subgingival plaque.</title>
        <authorList>
            <person name="Beall C.J."/>
            <person name="Mokrzan E.M."/>
            <person name="Griffen A.L."/>
            <person name="Leys E.J."/>
        </authorList>
    </citation>
    <scope>NUCLEOTIDE SEQUENCE [LARGE SCALE GENOMIC DNA]</scope>
    <source>
        <strain evidence="8 9">BA112</strain>
    </source>
</reference>
<protein>
    <recommendedName>
        <fullName evidence="7">Putative N-acetylmannosamine-6-phosphate 2-epimerase</fullName>
        <ecNumber evidence="7">5.1.3.9</ecNumber>
    </recommendedName>
    <alternativeName>
        <fullName evidence="7">ManNAc-6-P epimerase</fullName>
    </alternativeName>
</protein>
<dbReference type="HAMAP" id="MF_01235">
    <property type="entry name" value="ManNAc6P_epimer"/>
    <property type="match status" value="1"/>
</dbReference>
<dbReference type="STRING" id="1823756.A4H34_02505"/>
<dbReference type="Proteomes" id="UP000078368">
    <property type="component" value="Unassembled WGS sequence"/>
</dbReference>
<evidence type="ECO:0000256" key="7">
    <source>
        <dbReference type="HAMAP-Rule" id="MF_01235"/>
    </source>
</evidence>
<keyword evidence="5 7" id="KW-0413">Isomerase</keyword>
<accession>A0A179B303</accession>
<comment type="catalytic activity">
    <reaction evidence="1 7">
        <text>an N-acyl-D-glucosamine 6-phosphate = an N-acyl-D-mannosamine 6-phosphate</text>
        <dbReference type="Rhea" id="RHEA:23932"/>
        <dbReference type="ChEBI" id="CHEBI:57599"/>
        <dbReference type="ChEBI" id="CHEBI:57666"/>
        <dbReference type="EC" id="5.1.3.9"/>
    </reaction>
</comment>
<comment type="caution">
    <text evidence="8">The sequence shown here is derived from an EMBL/GenBank/DDBJ whole genome shotgun (WGS) entry which is preliminary data.</text>
</comment>
<evidence type="ECO:0000256" key="3">
    <source>
        <dbReference type="ARBA" id="ARBA00005081"/>
    </source>
</evidence>
<keyword evidence="6 7" id="KW-0119">Carbohydrate metabolism</keyword>
<dbReference type="UniPathway" id="UPA00629">
    <property type="reaction ID" value="UER00682"/>
</dbReference>
<dbReference type="GO" id="GO:0019262">
    <property type="term" value="P:N-acetylneuraminate catabolic process"/>
    <property type="evidence" value="ECO:0007669"/>
    <property type="project" value="UniProtKB-UniRule"/>
</dbReference>
<proteinExistence type="inferred from homology"/>
<evidence type="ECO:0000256" key="5">
    <source>
        <dbReference type="ARBA" id="ARBA00023235"/>
    </source>
</evidence>